<evidence type="ECO:0000256" key="3">
    <source>
        <dbReference type="ARBA" id="ARBA00007351"/>
    </source>
</evidence>
<organism evidence="14 15">
    <name type="scientific">Phasianus colchicus</name>
    <name type="common">Common pheasant</name>
    <dbReference type="NCBI Taxonomy" id="9054"/>
    <lineage>
        <taxon>Eukaryota</taxon>
        <taxon>Metazoa</taxon>
        <taxon>Chordata</taxon>
        <taxon>Craniata</taxon>
        <taxon>Vertebrata</taxon>
        <taxon>Euteleostomi</taxon>
        <taxon>Archelosauria</taxon>
        <taxon>Archosauria</taxon>
        <taxon>Dinosauria</taxon>
        <taxon>Saurischia</taxon>
        <taxon>Theropoda</taxon>
        <taxon>Coelurosauria</taxon>
        <taxon>Aves</taxon>
        <taxon>Neognathae</taxon>
        <taxon>Galloanserae</taxon>
        <taxon>Galliformes</taxon>
        <taxon>Phasianidae</taxon>
        <taxon>Phasianinae</taxon>
        <taxon>Phasianus</taxon>
    </lineage>
</organism>
<comment type="similarity">
    <text evidence="3">Belongs to the cytochrome c oxidase VIIb family.</text>
</comment>
<dbReference type="InterPro" id="IPR023272">
    <property type="entry name" value="Cyt_c_oxidase_suVIIB_dom_sf"/>
</dbReference>
<keyword evidence="8" id="KW-0496">Mitochondrion</keyword>
<feature type="region of interest" description="Disordered" evidence="12">
    <location>
        <begin position="1"/>
        <end position="24"/>
    </location>
</feature>
<evidence type="ECO:0000313" key="14">
    <source>
        <dbReference type="Ensembl" id="ENSPCLP00000008060.1"/>
    </source>
</evidence>
<comment type="pathway">
    <text evidence="2">Energy metabolism; oxidative phosphorylation.</text>
</comment>
<evidence type="ECO:0000256" key="13">
    <source>
        <dbReference type="SAM" id="Phobius"/>
    </source>
</evidence>
<keyword evidence="4 13" id="KW-0812">Transmembrane</keyword>
<dbReference type="AlphaFoldDB" id="A0A669PKW6"/>
<keyword evidence="6" id="KW-0809">Transit peptide</keyword>
<reference evidence="14" key="1">
    <citation type="submission" date="2025-08" db="UniProtKB">
        <authorList>
            <consortium name="Ensembl"/>
        </authorList>
    </citation>
    <scope>IDENTIFICATION</scope>
</reference>
<dbReference type="GO" id="GO:0005743">
    <property type="term" value="C:mitochondrial inner membrane"/>
    <property type="evidence" value="ECO:0007669"/>
    <property type="project" value="UniProtKB-SubCell"/>
</dbReference>
<keyword evidence="9 13" id="KW-0472">Membrane</keyword>
<evidence type="ECO:0000256" key="12">
    <source>
        <dbReference type="SAM" id="MobiDB-lite"/>
    </source>
</evidence>
<evidence type="ECO:0000256" key="8">
    <source>
        <dbReference type="ARBA" id="ARBA00023128"/>
    </source>
</evidence>
<dbReference type="OMA" id="CVVIWAY"/>
<dbReference type="SUPFAM" id="SSF81423">
    <property type="entry name" value="Mitochondrial cytochrome c oxidase subunit VIIb"/>
    <property type="match status" value="1"/>
</dbReference>
<dbReference type="InterPro" id="IPR008433">
    <property type="entry name" value="Cyt_c_oxidase_suVIIB"/>
</dbReference>
<dbReference type="Proteomes" id="UP000472261">
    <property type="component" value="Unplaced"/>
</dbReference>
<evidence type="ECO:0000256" key="9">
    <source>
        <dbReference type="ARBA" id="ARBA00023136"/>
    </source>
</evidence>
<protein>
    <recommendedName>
        <fullName evidence="10">Cytochrome c oxidase subunit 7B, mitochondrial</fullName>
    </recommendedName>
    <alternativeName>
        <fullName evidence="11">Cytochrome c oxidase polypeptide VIIb</fullName>
    </alternativeName>
</protein>
<dbReference type="GO" id="GO:0045277">
    <property type="term" value="C:respiratory chain complex IV"/>
    <property type="evidence" value="ECO:0007669"/>
    <property type="project" value="TreeGrafter"/>
</dbReference>
<evidence type="ECO:0000256" key="7">
    <source>
        <dbReference type="ARBA" id="ARBA00022989"/>
    </source>
</evidence>
<evidence type="ECO:0000256" key="6">
    <source>
        <dbReference type="ARBA" id="ARBA00022946"/>
    </source>
</evidence>
<feature type="transmembrane region" description="Helical" evidence="13">
    <location>
        <begin position="54"/>
        <end position="73"/>
    </location>
</feature>
<feature type="region of interest" description="Disordered" evidence="12">
    <location>
        <begin position="30"/>
        <end position="49"/>
    </location>
</feature>
<keyword evidence="5" id="KW-0999">Mitochondrion inner membrane</keyword>
<evidence type="ECO:0000256" key="11">
    <source>
        <dbReference type="ARBA" id="ARBA00041642"/>
    </source>
</evidence>
<feature type="compositionally biased region" description="Basic and acidic residues" evidence="12">
    <location>
        <begin position="1"/>
        <end position="13"/>
    </location>
</feature>
<name>A0A669PKW6_PHACC</name>
<sequence>MAWVGRDLKDHESPTPCHRQGHVNPILRNSRGAQRTAVRQTHHRKHEPSFHDKYGNLVLIGGAAVFATVWGYVLTKSGIEWGLSPVGRVTPKEWQE</sequence>
<dbReference type="FunFam" id="4.10.51.10:FF:000001">
    <property type="entry name" value="Cytochrome c oxidase subunit 7B, mitochondrial"/>
    <property type="match status" value="1"/>
</dbReference>
<reference evidence="14" key="2">
    <citation type="submission" date="2025-09" db="UniProtKB">
        <authorList>
            <consortium name="Ensembl"/>
        </authorList>
    </citation>
    <scope>IDENTIFICATION</scope>
</reference>
<evidence type="ECO:0000313" key="15">
    <source>
        <dbReference type="Proteomes" id="UP000472261"/>
    </source>
</evidence>
<evidence type="ECO:0000256" key="1">
    <source>
        <dbReference type="ARBA" id="ARBA00004434"/>
    </source>
</evidence>
<dbReference type="Gene3D" id="4.10.51.10">
    <property type="entry name" value="Cytochrome C Oxidase, chain K"/>
    <property type="match status" value="1"/>
</dbReference>
<dbReference type="UniPathway" id="UPA00705"/>
<dbReference type="PANTHER" id="PTHR16716:SF0">
    <property type="entry name" value="CYTOCHROME C OXIDASE SUBUNIT 7B, MITOCHONDRIAL"/>
    <property type="match status" value="1"/>
</dbReference>
<accession>A0A669PKW6</accession>
<dbReference type="Pfam" id="PF05392">
    <property type="entry name" value="COX7B"/>
    <property type="match status" value="1"/>
</dbReference>
<dbReference type="GO" id="GO:0006123">
    <property type="term" value="P:mitochondrial electron transport, cytochrome c to oxygen"/>
    <property type="evidence" value="ECO:0007669"/>
    <property type="project" value="InterPro"/>
</dbReference>
<evidence type="ECO:0000256" key="2">
    <source>
        <dbReference type="ARBA" id="ARBA00004673"/>
    </source>
</evidence>
<dbReference type="PANTHER" id="PTHR16716">
    <property type="entry name" value="CYTOCHROME C OXIDASE SUBUNIT 7B, MITOCHONDRIAL"/>
    <property type="match status" value="1"/>
</dbReference>
<evidence type="ECO:0000256" key="10">
    <source>
        <dbReference type="ARBA" id="ARBA00040623"/>
    </source>
</evidence>
<evidence type="ECO:0000256" key="5">
    <source>
        <dbReference type="ARBA" id="ARBA00022792"/>
    </source>
</evidence>
<comment type="subcellular location">
    <subcellularLocation>
        <location evidence="1">Mitochondrion inner membrane</location>
        <topology evidence="1">Single-pass membrane protein</topology>
    </subcellularLocation>
</comment>
<evidence type="ECO:0000256" key="4">
    <source>
        <dbReference type="ARBA" id="ARBA00022692"/>
    </source>
</evidence>
<dbReference type="Ensembl" id="ENSPCLT00000011054.1">
    <property type="protein sequence ID" value="ENSPCLP00000008060.1"/>
    <property type="gene ID" value="ENSPCLG00000006736.1"/>
</dbReference>
<keyword evidence="15" id="KW-1185">Reference proteome</keyword>
<keyword evidence="7 13" id="KW-1133">Transmembrane helix</keyword>
<proteinExistence type="inferred from homology"/>